<accession>A0A6M3LFA5</accession>
<protein>
    <recommendedName>
        <fullName evidence="2">Polynucleotide kinase</fullName>
    </recommendedName>
</protein>
<evidence type="ECO:0008006" key="2">
    <source>
        <dbReference type="Google" id="ProtNLM"/>
    </source>
</evidence>
<dbReference type="AlphaFoldDB" id="A0A6M3LFA5"/>
<dbReference type="InterPro" id="IPR036412">
    <property type="entry name" value="HAD-like_sf"/>
</dbReference>
<dbReference type="Gene3D" id="3.40.50.1000">
    <property type="entry name" value="HAD superfamily/HAD-like"/>
    <property type="match status" value="1"/>
</dbReference>
<dbReference type="InterPro" id="IPR023214">
    <property type="entry name" value="HAD_sf"/>
</dbReference>
<dbReference type="SUPFAM" id="SSF56784">
    <property type="entry name" value="HAD-like"/>
    <property type="match status" value="1"/>
</dbReference>
<evidence type="ECO:0000313" key="1">
    <source>
        <dbReference type="EMBL" id="QJA91841.1"/>
    </source>
</evidence>
<name>A0A6M3LFA5_9ZZZZ</name>
<sequence>MIYCFDIDGTVCTQTPDNKIRAYNEAEPFVDMIEAINKLYDAGHRIIFFTARGSSSGIDWREFTEKQLTQWGFKYHELILGKPTADVFIDDKAVNVRDWGRCGN</sequence>
<gene>
    <name evidence="1" type="ORF">MM415B03242_0003</name>
</gene>
<organism evidence="1">
    <name type="scientific">viral metagenome</name>
    <dbReference type="NCBI Taxonomy" id="1070528"/>
    <lineage>
        <taxon>unclassified sequences</taxon>
        <taxon>metagenomes</taxon>
        <taxon>organismal metagenomes</taxon>
    </lineage>
</organism>
<proteinExistence type="predicted"/>
<dbReference type="EMBL" id="MT143018">
    <property type="protein sequence ID" value="QJA91841.1"/>
    <property type="molecule type" value="Genomic_DNA"/>
</dbReference>
<reference evidence="1" key="1">
    <citation type="submission" date="2020-03" db="EMBL/GenBank/DDBJ databases">
        <title>The deep terrestrial virosphere.</title>
        <authorList>
            <person name="Holmfeldt K."/>
            <person name="Nilsson E."/>
            <person name="Simone D."/>
            <person name="Lopez-Fernandez M."/>
            <person name="Wu X."/>
            <person name="de Brujin I."/>
            <person name="Lundin D."/>
            <person name="Andersson A."/>
            <person name="Bertilsson S."/>
            <person name="Dopson M."/>
        </authorList>
    </citation>
    <scope>NUCLEOTIDE SEQUENCE</scope>
    <source>
        <strain evidence="1">MM415B03242</strain>
    </source>
</reference>